<keyword evidence="2" id="KW-1185">Reference proteome</keyword>
<reference evidence="1" key="1">
    <citation type="submission" date="2022-07" db="EMBL/GenBank/DDBJ databases">
        <title>Genome Sequence of Agrocybe chaxingu.</title>
        <authorList>
            <person name="Buettner E."/>
        </authorList>
    </citation>
    <scope>NUCLEOTIDE SEQUENCE</scope>
    <source>
        <strain evidence="1">MP-N11</strain>
    </source>
</reference>
<dbReference type="OrthoDB" id="3242181at2759"/>
<accession>A0A9W8K4U4</accession>
<dbReference type="EMBL" id="JANKHO010000754">
    <property type="protein sequence ID" value="KAJ3506552.1"/>
    <property type="molecule type" value="Genomic_DNA"/>
</dbReference>
<protein>
    <submittedName>
        <fullName evidence="1">Uncharacterized protein</fullName>
    </submittedName>
</protein>
<evidence type="ECO:0000313" key="2">
    <source>
        <dbReference type="Proteomes" id="UP001148786"/>
    </source>
</evidence>
<organism evidence="1 2">
    <name type="scientific">Agrocybe chaxingu</name>
    <dbReference type="NCBI Taxonomy" id="84603"/>
    <lineage>
        <taxon>Eukaryota</taxon>
        <taxon>Fungi</taxon>
        <taxon>Dikarya</taxon>
        <taxon>Basidiomycota</taxon>
        <taxon>Agaricomycotina</taxon>
        <taxon>Agaricomycetes</taxon>
        <taxon>Agaricomycetidae</taxon>
        <taxon>Agaricales</taxon>
        <taxon>Agaricineae</taxon>
        <taxon>Strophariaceae</taxon>
        <taxon>Agrocybe</taxon>
    </lineage>
</organism>
<gene>
    <name evidence="1" type="ORF">NLJ89_g6804</name>
</gene>
<comment type="caution">
    <text evidence="1">The sequence shown here is derived from an EMBL/GenBank/DDBJ whole genome shotgun (WGS) entry which is preliminary data.</text>
</comment>
<evidence type="ECO:0000313" key="1">
    <source>
        <dbReference type="EMBL" id="KAJ3506552.1"/>
    </source>
</evidence>
<sequence length="119" mass="12933">MSTASLPSYVAPSVNRIPSYSAEPHDHEQRIALADRLRPRPSGTFIKELKGGGVRLRLTMQEDNAPLPIYGSGSQVEGYVDLSKLEDMASIEVKVSGFAVDVRSSALKQPFLRSKAVCS</sequence>
<dbReference type="AlphaFoldDB" id="A0A9W8K4U4"/>
<proteinExistence type="predicted"/>
<dbReference type="Proteomes" id="UP001148786">
    <property type="component" value="Unassembled WGS sequence"/>
</dbReference>
<name>A0A9W8K4U4_9AGAR</name>